<dbReference type="AlphaFoldDB" id="J9E9K4"/>
<evidence type="ECO:0000313" key="2">
    <source>
        <dbReference type="EMBL" id="EJW73657.1"/>
    </source>
</evidence>
<feature type="region of interest" description="Disordered" evidence="1">
    <location>
        <begin position="1"/>
        <end position="72"/>
    </location>
</feature>
<protein>
    <submittedName>
        <fullName evidence="2">Uncharacterized protein</fullName>
    </submittedName>
</protein>
<dbReference type="EMBL" id="ADBV01013645">
    <property type="protein sequence ID" value="EJW73657.1"/>
    <property type="molecule type" value="Genomic_DNA"/>
</dbReference>
<accession>J9E9K4</accession>
<dbReference type="Proteomes" id="UP000004810">
    <property type="component" value="Unassembled WGS sequence"/>
</dbReference>
<reference evidence="3" key="1">
    <citation type="submission" date="2012-08" db="EMBL/GenBank/DDBJ databases">
        <title>The Genome Sequence of Wuchereria bancrofti.</title>
        <authorList>
            <person name="Nutman T.B."/>
            <person name="Fink D.L."/>
            <person name="Russ C."/>
            <person name="Young S."/>
            <person name="Zeng Q."/>
            <person name="Koehrsen M."/>
            <person name="Alvarado L."/>
            <person name="Berlin A."/>
            <person name="Chapman S.B."/>
            <person name="Chen Z."/>
            <person name="Freedman E."/>
            <person name="Gellesch M."/>
            <person name="Goldberg J."/>
            <person name="Griggs A."/>
            <person name="Gujja S."/>
            <person name="Heilman E.R."/>
            <person name="Heiman D."/>
            <person name="Hepburn T."/>
            <person name="Howarth C."/>
            <person name="Jen D."/>
            <person name="Larson L."/>
            <person name="Lewis B."/>
            <person name="Mehta T."/>
            <person name="Park D."/>
            <person name="Pearson M."/>
            <person name="Roberts A."/>
            <person name="Saif S."/>
            <person name="Shea T."/>
            <person name="Shenoy N."/>
            <person name="Sisk P."/>
            <person name="Stolte C."/>
            <person name="Sykes S."/>
            <person name="Walk T."/>
            <person name="White J."/>
            <person name="Yandava C."/>
            <person name="Haas B."/>
            <person name="Henn M.R."/>
            <person name="Nusbaum C."/>
            <person name="Birren B."/>
        </authorList>
    </citation>
    <scope>NUCLEOTIDE SEQUENCE [LARGE SCALE GENOMIC DNA]</scope>
    <source>
        <strain evidence="3">NA</strain>
    </source>
</reference>
<evidence type="ECO:0000256" key="1">
    <source>
        <dbReference type="SAM" id="MobiDB-lite"/>
    </source>
</evidence>
<feature type="compositionally biased region" description="Basic and acidic residues" evidence="1">
    <location>
        <begin position="7"/>
        <end position="18"/>
    </location>
</feature>
<comment type="caution">
    <text evidence="2">The sequence shown here is derived from an EMBL/GenBank/DDBJ whole genome shotgun (WGS) entry which is preliminary data.</text>
</comment>
<gene>
    <name evidence="2" type="ORF">WUBG_15436</name>
</gene>
<feature type="region of interest" description="Disordered" evidence="1">
    <location>
        <begin position="171"/>
        <end position="214"/>
    </location>
</feature>
<sequence length="214" mass="23683">MQEEAEEASRKAVAEQKQLRQQMSGAVTAREKENLHHNQQVKSRKGNASKEFVVTEEFAPPLRQKGSENTSSNWRCSWQATYQSGEEKVVAPKTAPWVAVTNKGMADRSEPSLLDIQQEEERQMIEEMKHKQQQQINGVAAAEATRAGPDTAVVPSRQVAWGGAKGMNEITTTKGIWDDPSLSDSGKARTNRNLQSKSERGSAEQEVCSNVAFV</sequence>
<proteinExistence type="predicted"/>
<name>J9E9K4_WUCBA</name>
<evidence type="ECO:0000313" key="3">
    <source>
        <dbReference type="Proteomes" id="UP000004810"/>
    </source>
</evidence>
<organism evidence="2 3">
    <name type="scientific">Wuchereria bancrofti</name>
    <dbReference type="NCBI Taxonomy" id="6293"/>
    <lineage>
        <taxon>Eukaryota</taxon>
        <taxon>Metazoa</taxon>
        <taxon>Ecdysozoa</taxon>
        <taxon>Nematoda</taxon>
        <taxon>Chromadorea</taxon>
        <taxon>Rhabditida</taxon>
        <taxon>Spirurina</taxon>
        <taxon>Spiruromorpha</taxon>
        <taxon>Filarioidea</taxon>
        <taxon>Onchocercidae</taxon>
        <taxon>Wuchereria</taxon>
    </lineage>
</organism>